<dbReference type="Proteomes" id="UP001163846">
    <property type="component" value="Unassembled WGS sequence"/>
</dbReference>
<feature type="compositionally biased region" description="Polar residues" evidence="1">
    <location>
        <begin position="63"/>
        <end position="73"/>
    </location>
</feature>
<sequence length="557" mass="59962">MSVSPSLKIVPDSEGWYECQDMKDPARAGKAAKPIVVQRVQSPEFYNFQHSSYRRRSSQYSSGTALDDSTQPAQPLPRVENESNARPSSTGDTDLGPSVLSQVQRVQSPELSNIQRSGYRKVSSQYSSGTALDDSTQPAQPLPRVENESNARPSSTGDTDLGPSVLSQVQRVQSPELSNIQHSGYRKASSLYSSGSALDDSTQLAQPRPQAENESNARPSSGDNTDLGPIILSQVQRVQSPVLYHFECDGDHKASLQDSSDLALDGSTQLAQPQVENESNRLPSTSGSDTDLGPRILSQVQLVQSPELDNSECGGDPSLQDSSGAVLDDSAQLAQPLVEDESTANPLSSGDDTDVNLRQSWGHYLSITGGNFLLDLQIAEFLLNAGALSYLLSTTRLLWNHAGLFRSQPHSIAVGFVVPSVAVFVFVQHKWPRQAPAEKNRILQAAVEVTVFAGACICTSIAWYVLSAVGDSLAAILLAFFRDLQSKGHSIEDLVILLDTHARLLTEKSTSSLYATADIVESIGKGGHHVVESVADFLLELEALRSVALVVPLVQSL</sequence>
<feature type="compositionally biased region" description="Polar residues" evidence="1">
    <location>
        <begin position="99"/>
        <end position="139"/>
    </location>
</feature>
<evidence type="ECO:0000256" key="1">
    <source>
        <dbReference type="SAM" id="MobiDB-lite"/>
    </source>
</evidence>
<keyword evidence="3" id="KW-1185">Reference proteome</keyword>
<comment type="caution">
    <text evidence="2">The sequence shown here is derived from an EMBL/GenBank/DDBJ whole genome shotgun (WGS) entry which is preliminary data.</text>
</comment>
<dbReference type="EMBL" id="MU806009">
    <property type="protein sequence ID" value="KAJ3842315.1"/>
    <property type="molecule type" value="Genomic_DNA"/>
</dbReference>
<feature type="region of interest" description="Disordered" evidence="1">
    <location>
        <begin position="48"/>
        <end position="163"/>
    </location>
</feature>
<feature type="compositionally biased region" description="Polar residues" evidence="1">
    <location>
        <begin position="212"/>
        <end position="224"/>
    </location>
</feature>
<feature type="region of interest" description="Disordered" evidence="1">
    <location>
        <begin position="191"/>
        <end position="228"/>
    </location>
</feature>
<accession>A0AA38PG45</accession>
<proteinExistence type="predicted"/>
<protein>
    <submittedName>
        <fullName evidence="2">Uncharacterized protein</fullName>
    </submittedName>
</protein>
<feature type="compositionally biased region" description="Polar residues" evidence="1">
    <location>
        <begin position="257"/>
        <end position="289"/>
    </location>
</feature>
<feature type="compositionally biased region" description="Polar residues" evidence="1">
    <location>
        <begin position="191"/>
        <end position="205"/>
    </location>
</feature>
<evidence type="ECO:0000313" key="2">
    <source>
        <dbReference type="EMBL" id="KAJ3842315.1"/>
    </source>
</evidence>
<reference evidence="2" key="1">
    <citation type="submission" date="2022-08" db="EMBL/GenBank/DDBJ databases">
        <authorList>
            <consortium name="DOE Joint Genome Institute"/>
            <person name="Min B."/>
            <person name="Riley R."/>
            <person name="Sierra-Patev S."/>
            <person name="Naranjo-Ortiz M."/>
            <person name="Looney B."/>
            <person name="Konkel Z."/>
            <person name="Slot J.C."/>
            <person name="Sakamoto Y."/>
            <person name="Steenwyk J.L."/>
            <person name="Rokas A."/>
            <person name="Carro J."/>
            <person name="Camarero S."/>
            <person name="Ferreira P."/>
            <person name="Molpeceres G."/>
            <person name="Ruiz-Duenas F.J."/>
            <person name="Serrano A."/>
            <person name="Henrissat B."/>
            <person name="Drula E."/>
            <person name="Hughes K.W."/>
            <person name="Mata J.L."/>
            <person name="Ishikawa N.K."/>
            <person name="Vargas-Isla R."/>
            <person name="Ushijima S."/>
            <person name="Smith C.A."/>
            <person name="Ahrendt S."/>
            <person name="Andreopoulos W."/>
            <person name="He G."/>
            <person name="Labutti K."/>
            <person name="Lipzen A."/>
            <person name="Ng V."/>
            <person name="Sandor L."/>
            <person name="Barry K."/>
            <person name="Martinez A.T."/>
            <person name="Xiao Y."/>
            <person name="Gibbons J.G."/>
            <person name="Terashima K."/>
            <person name="Hibbett D.S."/>
            <person name="Grigoriev I.V."/>
        </authorList>
    </citation>
    <scope>NUCLEOTIDE SEQUENCE</scope>
    <source>
        <strain evidence="2">TFB9207</strain>
    </source>
</reference>
<feature type="compositionally biased region" description="Polar residues" evidence="1">
    <location>
        <begin position="82"/>
        <end position="92"/>
    </location>
</feature>
<feature type="compositionally biased region" description="Polar residues" evidence="1">
    <location>
        <begin position="148"/>
        <end position="158"/>
    </location>
</feature>
<dbReference type="AlphaFoldDB" id="A0AA38PG45"/>
<name>A0AA38PG45_9AGAR</name>
<gene>
    <name evidence="2" type="ORF">F5878DRAFT_638916</name>
</gene>
<evidence type="ECO:0000313" key="3">
    <source>
        <dbReference type="Proteomes" id="UP001163846"/>
    </source>
</evidence>
<organism evidence="2 3">
    <name type="scientific">Lentinula raphanica</name>
    <dbReference type="NCBI Taxonomy" id="153919"/>
    <lineage>
        <taxon>Eukaryota</taxon>
        <taxon>Fungi</taxon>
        <taxon>Dikarya</taxon>
        <taxon>Basidiomycota</taxon>
        <taxon>Agaricomycotina</taxon>
        <taxon>Agaricomycetes</taxon>
        <taxon>Agaricomycetidae</taxon>
        <taxon>Agaricales</taxon>
        <taxon>Marasmiineae</taxon>
        <taxon>Omphalotaceae</taxon>
        <taxon>Lentinula</taxon>
    </lineage>
</organism>
<feature type="region of interest" description="Disordered" evidence="1">
    <location>
        <begin position="257"/>
        <end position="293"/>
    </location>
</feature>